<sequence length="65" mass="7246">MRAGIEQLKEVHLSHDEAMALAQLVKRLSWAEIRACAVDDTEAWVIKAAIGRLQSALAYHGYSPR</sequence>
<accession>A0ABX0GM63</accession>
<proteinExistence type="predicted"/>
<dbReference type="Pfam" id="PF24806">
    <property type="entry name" value="DUF7706"/>
    <property type="match status" value="1"/>
</dbReference>
<name>A0ABX0GM63_9GAMM</name>
<dbReference type="InterPro" id="IPR056123">
    <property type="entry name" value="DUF7706"/>
</dbReference>
<organism evidence="1 2">
    <name type="scientific">Photorhabdus tasmaniensis</name>
    <dbReference type="NCBI Taxonomy" id="1004159"/>
    <lineage>
        <taxon>Bacteria</taxon>
        <taxon>Pseudomonadati</taxon>
        <taxon>Pseudomonadota</taxon>
        <taxon>Gammaproteobacteria</taxon>
        <taxon>Enterobacterales</taxon>
        <taxon>Morganellaceae</taxon>
        <taxon>Photorhabdus</taxon>
    </lineage>
</organism>
<evidence type="ECO:0000313" key="2">
    <source>
        <dbReference type="Proteomes" id="UP000697802"/>
    </source>
</evidence>
<comment type="caution">
    <text evidence="1">The sequence shown here is derived from an EMBL/GenBank/DDBJ whole genome shotgun (WGS) entry which is preliminary data.</text>
</comment>
<dbReference type="EMBL" id="PUJU01000091">
    <property type="protein sequence ID" value="NHB90319.1"/>
    <property type="molecule type" value="Genomic_DNA"/>
</dbReference>
<protein>
    <submittedName>
        <fullName evidence="1">Uncharacterized protein</fullName>
    </submittedName>
</protein>
<evidence type="ECO:0000313" key="1">
    <source>
        <dbReference type="EMBL" id="NHB90319.1"/>
    </source>
</evidence>
<keyword evidence="2" id="KW-1185">Reference proteome</keyword>
<gene>
    <name evidence="1" type="ORF">C5471_22535</name>
</gene>
<reference evidence="1 2" key="1">
    <citation type="submission" date="2018-02" db="EMBL/GenBank/DDBJ databases">
        <authorList>
            <person name="Machado R.A."/>
        </authorList>
    </citation>
    <scope>NUCLEOTIDE SEQUENCE [LARGE SCALE GENOMIC DNA]</scope>
    <source>
        <strain evidence="1 2">T327</strain>
    </source>
</reference>
<dbReference type="Proteomes" id="UP000697802">
    <property type="component" value="Unassembled WGS sequence"/>
</dbReference>
<dbReference type="RefSeq" id="WP_133813210.1">
    <property type="nucleotide sequence ID" value="NZ_CAWPIF010000091.1"/>
</dbReference>